<evidence type="ECO:0000313" key="8">
    <source>
        <dbReference type="Proteomes" id="UP000322077"/>
    </source>
</evidence>
<comment type="similarity">
    <text evidence="4">Belongs to the Omp25/RopB family.</text>
</comment>
<dbReference type="PANTHER" id="PTHR34001">
    <property type="entry name" value="BLL7405 PROTEIN"/>
    <property type="match status" value="1"/>
</dbReference>
<comment type="caution">
    <text evidence="7">The sequence shown here is derived from an EMBL/GenBank/DDBJ whole genome shotgun (WGS) entry which is preliminary data.</text>
</comment>
<dbReference type="RefSeq" id="WP_149523481.1">
    <property type="nucleotide sequence ID" value="NZ_VTOU01000004.1"/>
</dbReference>
<evidence type="ECO:0000256" key="5">
    <source>
        <dbReference type="SAM" id="SignalP"/>
    </source>
</evidence>
<evidence type="ECO:0000256" key="3">
    <source>
        <dbReference type="ARBA" id="ARBA00023136"/>
    </source>
</evidence>
<protein>
    <submittedName>
        <fullName evidence="7">Porin family protein</fullName>
    </submittedName>
</protein>
<accession>A0A5D9C4K3</accession>
<keyword evidence="2 5" id="KW-0732">Signal</keyword>
<dbReference type="Proteomes" id="UP000322077">
    <property type="component" value="Unassembled WGS sequence"/>
</dbReference>
<keyword evidence="8" id="KW-1185">Reference proteome</keyword>
<dbReference type="Pfam" id="PF13505">
    <property type="entry name" value="OMP_b-brl"/>
    <property type="match status" value="1"/>
</dbReference>
<dbReference type="SUPFAM" id="SSF56925">
    <property type="entry name" value="OMPA-like"/>
    <property type="match status" value="1"/>
</dbReference>
<dbReference type="InterPro" id="IPR011250">
    <property type="entry name" value="OMP/PagP_B-barrel"/>
</dbReference>
<evidence type="ECO:0000256" key="2">
    <source>
        <dbReference type="ARBA" id="ARBA00022729"/>
    </source>
</evidence>
<dbReference type="PANTHER" id="PTHR34001:SF3">
    <property type="entry name" value="BLL7405 PROTEIN"/>
    <property type="match status" value="1"/>
</dbReference>
<evidence type="ECO:0000313" key="7">
    <source>
        <dbReference type="EMBL" id="TZG24941.1"/>
    </source>
</evidence>
<dbReference type="Gene3D" id="2.40.160.20">
    <property type="match status" value="1"/>
</dbReference>
<feature type="domain" description="Outer membrane protein beta-barrel" evidence="6">
    <location>
        <begin position="12"/>
        <end position="243"/>
    </location>
</feature>
<organism evidence="7 8">
    <name type="scientific">Sphingomonas montanisoli</name>
    <dbReference type="NCBI Taxonomy" id="2606412"/>
    <lineage>
        <taxon>Bacteria</taxon>
        <taxon>Pseudomonadati</taxon>
        <taxon>Pseudomonadota</taxon>
        <taxon>Alphaproteobacteria</taxon>
        <taxon>Sphingomonadales</taxon>
        <taxon>Sphingomonadaceae</taxon>
        <taxon>Sphingomonas</taxon>
    </lineage>
</organism>
<evidence type="ECO:0000256" key="1">
    <source>
        <dbReference type="ARBA" id="ARBA00004370"/>
    </source>
</evidence>
<dbReference type="EMBL" id="VTOU01000004">
    <property type="protein sequence ID" value="TZG24941.1"/>
    <property type="molecule type" value="Genomic_DNA"/>
</dbReference>
<proteinExistence type="inferred from homology"/>
<gene>
    <name evidence="7" type="ORF">FYJ91_16830</name>
</gene>
<feature type="chain" id="PRO_5023054560" evidence="5">
    <location>
        <begin position="24"/>
        <end position="279"/>
    </location>
</feature>
<keyword evidence="3" id="KW-0472">Membrane</keyword>
<dbReference type="AlphaFoldDB" id="A0A5D9C4K3"/>
<evidence type="ECO:0000259" key="6">
    <source>
        <dbReference type="Pfam" id="PF13505"/>
    </source>
</evidence>
<dbReference type="InterPro" id="IPR051692">
    <property type="entry name" value="OMP-like"/>
</dbReference>
<dbReference type="GO" id="GO:0016020">
    <property type="term" value="C:membrane"/>
    <property type="evidence" value="ECO:0007669"/>
    <property type="project" value="UniProtKB-SubCell"/>
</dbReference>
<name>A0A5D9C4K3_9SPHN</name>
<reference evidence="7 8" key="1">
    <citation type="submission" date="2019-08" db="EMBL/GenBank/DDBJ databases">
        <authorList>
            <person name="Wang G."/>
            <person name="Xu Z."/>
        </authorList>
    </citation>
    <scope>NUCLEOTIDE SEQUENCE [LARGE SCALE GENOMIC DNA]</scope>
    <source>
        <strain evidence="7 8">ZX</strain>
    </source>
</reference>
<feature type="signal peptide" evidence="5">
    <location>
        <begin position="1"/>
        <end position="23"/>
    </location>
</feature>
<comment type="subcellular location">
    <subcellularLocation>
        <location evidence="1">Membrane</location>
    </subcellularLocation>
</comment>
<dbReference type="InterPro" id="IPR027385">
    <property type="entry name" value="Beta-barrel_OMP"/>
</dbReference>
<sequence>MRLQLTTTAALAVLALSATSAAAQDTVSTSWTGPYVGAQLGYSWQPSDGDETITFDRNKDGTFGDTVPTATGANAFSPGFCGGRFINNLRSAGCRKDNDATAWKLHAGYDYQFGSAPSGFVLGAVAEGGVSYLVDYTTAFSTTPNAYSIGSRLTENYALRGRAGYALSTGTLIYGTGGATYGKIRNRYRNANNLPFTVNDNSKWQWGWNYGGGIEQKVGKFSVGALYLFTVMDNDNLTVRQFGNSAASINSFTPTGTDFRRTFSKFAYHQLLATVSYRF</sequence>
<evidence type="ECO:0000256" key="4">
    <source>
        <dbReference type="ARBA" id="ARBA00038306"/>
    </source>
</evidence>